<feature type="transmembrane region" description="Helical" evidence="1">
    <location>
        <begin position="173"/>
        <end position="190"/>
    </location>
</feature>
<feature type="transmembrane region" description="Helical" evidence="1">
    <location>
        <begin position="53"/>
        <end position="74"/>
    </location>
</feature>
<name>A0A1H2ZY62_9PSEU</name>
<proteinExistence type="predicted"/>
<organism evidence="2 3">
    <name type="scientific">Amycolatopsis xylanica</name>
    <dbReference type="NCBI Taxonomy" id="589385"/>
    <lineage>
        <taxon>Bacteria</taxon>
        <taxon>Bacillati</taxon>
        <taxon>Actinomycetota</taxon>
        <taxon>Actinomycetes</taxon>
        <taxon>Pseudonocardiales</taxon>
        <taxon>Pseudonocardiaceae</taxon>
        <taxon>Amycolatopsis</taxon>
    </lineage>
</organism>
<feature type="transmembrane region" description="Helical" evidence="1">
    <location>
        <begin position="86"/>
        <end position="105"/>
    </location>
</feature>
<keyword evidence="3" id="KW-1185">Reference proteome</keyword>
<dbReference type="Proteomes" id="UP000199515">
    <property type="component" value="Unassembled WGS sequence"/>
</dbReference>
<evidence type="ECO:0000256" key="1">
    <source>
        <dbReference type="SAM" id="Phobius"/>
    </source>
</evidence>
<dbReference type="InterPro" id="IPR036259">
    <property type="entry name" value="MFS_trans_sf"/>
</dbReference>
<evidence type="ECO:0000313" key="3">
    <source>
        <dbReference type="Proteomes" id="UP000199515"/>
    </source>
</evidence>
<dbReference type="InterPro" id="IPR011701">
    <property type="entry name" value="MFS"/>
</dbReference>
<dbReference type="EMBL" id="FNON01000002">
    <property type="protein sequence ID" value="SDX21878.1"/>
    <property type="molecule type" value="Genomic_DNA"/>
</dbReference>
<keyword evidence="1" id="KW-0812">Transmembrane</keyword>
<dbReference type="Gene3D" id="1.20.1250.20">
    <property type="entry name" value="MFS general substrate transporter like domains"/>
    <property type="match status" value="1"/>
</dbReference>
<dbReference type="STRING" id="589385.SAMN05421504_102700"/>
<dbReference type="Pfam" id="PF07690">
    <property type="entry name" value="MFS_1"/>
    <property type="match status" value="1"/>
</dbReference>
<feature type="transmembrane region" description="Helical" evidence="1">
    <location>
        <begin position="111"/>
        <end position="135"/>
    </location>
</feature>
<keyword evidence="1" id="KW-1133">Transmembrane helix</keyword>
<sequence>MADPGWGGSLEGMGLLRNGGYWRWSAGVQLMRLPNAMAPLAFTMLTTATTGSYRLGGVMMSVFVVAELAGAIPAGRLLDRIGVARGLVLMLVIVSAGFAAVALLARSGAEAALLAAVVIPGAAGGGLSGGFRALLAGTVEAGDLPRAISIDVMILESVLIAGPALVAVLGGPFWPLVVMSLACLLAAAFVPRHRVKPKHAERSDVPLKACVPWLGCMFTVGLLLATIEVATLPLVQRLGAPAGMSALVMAILCGASIAGNATYAWRGTTGDARLFLAGFMAGGAIVAADLGWAGLIVGIVMVGLCTGPLATVASVNLQALLPESRRSEGFSVAFTVQAAGFGLGSLAVGVLPLWMSPLFGVVAAAATCGMLAGRARRAVVGTVSVTS</sequence>
<dbReference type="PANTHER" id="PTHR23542:SF1">
    <property type="entry name" value="MAJOR FACILITATOR SUPERFAMILY (MFS) PROFILE DOMAIN-CONTAINING PROTEIN"/>
    <property type="match status" value="1"/>
</dbReference>
<accession>A0A1H2ZY62</accession>
<protein>
    <submittedName>
        <fullName evidence="2">Major Facilitator Superfamily protein</fullName>
    </submittedName>
</protein>
<dbReference type="AlphaFoldDB" id="A0A1H2ZY62"/>
<gene>
    <name evidence="2" type="ORF">SAMN05421504_102700</name>
</gene>
<dbReference type="GO" id="GO:0022857">
    <property type="term" value="F:transmembrane transporter activity"/>
    <property type="evidence" value="ECO:0007669"/>
    <property type="project" value="InterPro"/>
</dbReference>
<feature type="transmembrane region" description="Helical" evidence="1">
    <location>
        <begin position="211"/>
        <end position="232"/>
    </location>
</feature>
<feature type="transmembrane region" description="Helical" evidence="1">
    <location>
        <begin position="354"/>
        <end position="372"/>
    </location>
</feature>
<keyword evidence="1" id="KW-0472">Membrane</keyword>
<evidence type="ECO:0000313" key="2">
    <source>
        <dbReference type="EMBL" id="SDX21878.1"/>
    </source>
</evidence>
<feature type="transmembrane region" description="Helical" evidence="1">
    <location>
        <begin position="244"/>
        <end position="265"/>
    </location>
</feature>
<reference evidence="2 3" key="1">
    <citation type="submission" date="2016-10" db="EMBL/GenBank/DDBJ databases">
        <authorList>
            <person name="de Groot N.N."/>
        </authorList>
    </citation>
    <scope>NUCLEOTIDE SEQUENCE [LARGE SCALE GENOMIC DNA]</scope>
    <source>
        <strain evidence="2 3">CPCC 202699</strain>
    </source>
</reference>
<feature type="transmembrane region" description="Helical" evidence="1">
    <location>
        <begin position="329"/>
        <end position="348"/>
    </location>
</feature>
<dbReference type="SUPFAM" id="SSF103473">
    <property type="entry name" value="MFS general substrate transporter"/>
    <property type="match status" value="1"/>
</dbReference>
<feature type="transmembrane region" description="Helical" evidence="1">
    <location>
        <begin position="147"/>
        <end position="167"/>
    </location>
</feature>
<dbReference type="PANTHER" id="PTHR23542">
    <property type="match status" value="1"/>
</dbReference>
<feature type="transmembrane region" description="Helical" evidence="1">
    <location>
        <begin position="294"/>
        <end position="317"/>
    </location>
</feature>
<feature type="transmembrane region" description="Helical" evidence="1">
    <location>
        <begin position="272"/>
        <end position="288"/>
    </location>
</feature>